<evidence type="ECO:0000256" key="4">
    <source>
        <dbReference type="ARBA" id="ARBA00022490"/>
    </source>
</evidence>
<dbReference type="GO" id="GO:0005524">
    <property type="term" value="F:ATP binding"/>
    <property type="evidence" value="ECO:0007669"/>
    <property type="project" value="UniProtKB-UniRule"/>
</dbReference>
<proteinExistence type="inferred from homology"/>
<dbReference type="SUPFAM" id="SSF52374">
    <property type="entry name" value="Nucleotidylyl transferase"/>
    <property type="match status" value="1"/>
</dbReference>
<evidence type="ECO:0000259" key="13">
    <source>
        <dbReference type="SMART" id="SM00840"/>
    </source>
</evidence>
<name>A0A1G2SL43_9BACT</name>
<keyword evidence="7 12" id="KW-0547">Nucleotide-binding</keyword>
<protein>
    <recommendedName>
        <fullName evidence="12">Cysteine--tRNA ligase</fullName>
        <ecNumber evidence="12">6.1.1.16</ecNumber>
    </recommendedName>
    <alternativeName>
        <fullName evidence="12">Cysteinyl-tRNA synthetase</fullName>
        <shortName evidence="12">CysRS</shortName>
    </alternativeName>
</protein>
<dbReference type="InterPro" id="IPR009080">
    <property type="entry name" value="tRNAsynth_Ia_anticodon-bd"/>
</dbReference>
<keyword evidence="9 12" id="KW-0067">ATP-binding</keyword>
<dbReference type="GO" id="GO:0008270">
    <property type="term" value="F:zinc ion binding"/>
    <property type="evidence" value="ECO:0007669"/>
    <property type="project" value="UniProtKB-UniRule"/>
</dbReference>
<dbReference type="Gene3D" id="3.40.50.620">
    <property type="entry name" value="HUPs"/>
    <property type="match status" value="1"/>
</dbReference>
<dbReference type="InterPro" id="IPR015273">
    <property type="entry name" value="Cys-tRNA-synt_Ia_DALR"/>
</dbReference>
<keyword evidence="8 12" id="KW-0862">Zinc</keyword>
<evidence type="ECO:0000256" key="8">
    <source>
        <dbReference type="ARBA" id="ARBA00022833"/>
    </source>
</evidence>
<dbReference type="EC" id="6.1.1.16" evidence="12"/>
<dbReference type="InterPro" id="IPR014729">
    <property type="entry name" value="Rossmann-like_a/b/a_fold"/>
</dbReference>
<organism evidence="14 15">
    <name type="scientific">Candidatus Yonathbacteria bacterium RIFOXYD1_FULL_52_36</name>
    <dbReference type="NCBI Taxonomy" id="1802730"/>
    <lineage>
        <taxon>Bacteria</taxon>
        <taxon>Candidatus Yonathiibacteriota</taxon>
    </lineage>
</organism>
<feature type="binding site" evidence="12">
    <location>
        <position position="249"/>
    </location>
    <ligand>
        <name>Zn(2+)</name>
        <dbReference type="ChEBI" id="CHEBI:29105"/>
    </ligand>
</feature>
<feature type="domain" description="Cysteinyl-tRNA synthetase class Ia DALR" evidence="13">
    <location>
        <begin position="356"/>
        <end position="410"/>
    </location>
</feature>
<dbReference type="CDD" id="cd00672">
    <property type="entry name" value="CysRS_core"/>
    <property type="match status" value="1"/>
</dbReference>
<gene>
    <name evidence="12" type="primary">cysS</name>
    <name evidence="14" type="ORF">A2591_02725</name>
</gene>
<dbReference type="GO" id="GO:0004817">
    <property type="term" value="F:cysteine-tRNA ligase activity"/>
    <property type="evidence" value="ECO:0007669"/>
    <property type="project" value="UniProtKB-UniRule"/>
</dbReference>
<keyword evidence="10 12" id="KW-0648">Protein biosynthesis</keyword>
<dbReference type="InterPro" id="IPR024909">
    <property type="entry name" value="Cys-tRNA/MSH_ligase"/>
</dbReference>
<comment type="similarity">
    <text evidence="2 12">Belongs to the class-I aminoacyl-tRNA synthetase family.</text>
</comment>
<keyword evidence="5 12" id="KW-0436">Ligase</keyword>
<dbReference type="PANTHER" id="PTHR10890">
    <property type="entry name" value="CYSTEINYL-TRNA SYNTHETASE"/>
    <property type="match status" value="1"/>
</dbReference>
<evidence type="ECO:0000313" key="15">
    <source>
        <dbReference type="Proteomes" id="UP000178168"/>
    </source>
</evidence>
<feature type="binding site" evidence="12">
    <location>
        <position position="29"/>
    </location>
    <ligand>
        <name>Zn(2+)</name>
        <dbReference type="ChEBI" id="CHEBI:29105"/>
    </ligand>
</feature>
<dbReference type="SMART" id="SM00840">
    <property type="entry name" value="DALR_2"/>
    <property type="match status" value="1"/>
</dbReference>
<dbReference type="InterPro" id="IPR032678">
    <property type="entry name" value="tRNA-synt_1_cat_dom"/>
</dbReference>
<evidence type="ECO:0000256" key="12">
    <source>
        <dbReference type="HAMAP-Rule" id="MF_00041"/>
    </source>
</evidence>
<feature type="binding site" evidence="12">
    <location>
        <position position="224"/>
    </location>
    <ligand>
        <name>Zn(2+)</name>
        <dbReference type="ChEBI" id="CHEBI:29105"/>
    </ligand>
</feature>
<comment type="subcellular location">
    <subcellularLocation>
        <location evidence="1 12">Cytoplasm</location>
    </subcellularLocation>
</comment>
<evidence type="ECO:0000256" key="6">
    <source>
        <dbReference type="ARBA" id="ARBA00022723"/>
    </source>
</evidence>
<dbReference type="Proteomes" id="UP000178168">
    <property type="component" value="Unassembled WGS sequence"/>
</dbReference>
<dbReference type="NCBIfam" id="TIGR00435">
    <property type="entry name" value="cysS"/>
    <property type="match status" value="1"/>
</dbReference>
<comment type="subunit">
    <text evidence="3 12">Monomer.</text>
</comment>
<evidence type="ECO:0000256" key="3">
    <source>
        <dbReference type="ARBA" id="ARBA00011245"/>
    </source>
</evidence>
<dbReference type="GO" id="GO:0006423">
    <property type="term" value="P:cysteinyl-tRNA aminoacylation"/>
    <property type="evidence" value="ECO:0007669"/>
    <property type="project" value="UniProtKB-UniRule"/>
</dbReference>
<dbReference type="PRINTS" id="PR00983">
    <property type="entry name" value="TRNASYNTHCYS"/>
</dbReference>
<keyword evidence="11 12" id="KW-0030">Aminoacyl-tRNA synthetase</keyword>
<dbReference type="EMBL" id="MHUZ01000018">
    <property type="protein sequence ID" value="OHA85757.1"/>
    <property type="molecule type" value="Genomic_DNA"/>
</dbReference>
<dbReference type="InterPro" id="IPR015803">
    <property type="entry name" value="Cys-tRNA-ligase"/>
</dbReference>
<feature type="binding site" evidence="12">
    <location>
        <position position="284"/>
    </location>
    <ligand>
        <name>ATP</name>
        <dbReference type="ChEBI" id="CHEBI:30616"/>
    </ligand>
</feature>
<dbReference type="STRING" id="1802730.A2591_02725"/>
<feature type="binding site" evidence="12">
    <location>
        <position position="253"/>
    </location>
    <ligand>
        <name>Zn(2+)</name>
        <dbReference type="ChEBI" id="CHEBI:29105"/>
    </ligand>
</feature>
<feature type="short sequence motif" description="'HIGH' region" evidence="12">
    <location>
        <begin position="31"/>
        <end position="41"/>
    </location>
</feature>
<dbReference type="Gene3D" id="1.20.120.1910">
    <property type="entry name" value="Cysteine-tRNA ligase, C-terminal anti-codon recognition domain"/>
    <property type="match status" value="1"/>
</dbReference>
<dbReference type="AlphaFoldDB" id="A0A1G2SL43"/>
<evidence type="ECO:0000313" key="14">
    <source>
        <dbReference type="EMBL" id="OHA85757.1"/>
    </source>
</evidence>
<reference evidence="14 15" key="1">
    <citation type="journal article" date="2016" name="Nat. Commun.">
        <title>Thousands of microbial genomes shed light on interconnected biogeochemical processes in an aquifer system.</title>
        <authorList>
            <person name="Anantharaman K."/>
            <person name="Brown C.T."/>
            <person name="Hug L.A."/>
            <person name="Sharon I."/>
            <person name="Castelle C.J."/>
            <person name="Probst A.J."/>
            <person name="Thomas B.C."/>
            <person name="Singh A."/>
            <person name="Wilkins M.J."/>
            <person name="Karaoz U."/>
            <person name="Brodie E.L."/>
            <person name="Williams K.H."/>
            <person name="Hubbard S.S."/>
            <person name="Banfield J.F."/>
        </authorList>
    </citation>
    <scope>NUCLEOTIDE SEQUENCE [LARGE SCALE GENOMIC DNA]</scope>
</reference>
<comment type="caution">
    <text evidence="14">The sequence shown here is derived from an EMBL/GenBank/DDBJ whole genome shotgun (WGS) entry which is preliminary data.</text>
</comment>
<evidence type="ECO:0000256" key="9">
    <source>
        <dbReference type="ARBA" id="ARBA00022840"/>
    </source>
</evidence>
<comment type="cofactor">
    <cofactor evidence="12">
        <name>Zn(2+)</name>
        <dbReference type="ChEBI" id="CHEBI:29105"/>
    </cofactor>
    <text evidence="12">Binds 1 zinc ion per subunit.</text>
</comment>
<evidence type="ECO:0000256" key="1">
    <source>
        <dbReference type="ARBA" id="ARBA00004496"/>
    </source>
</evidence>
<dbReference type="HAMAP" id="MF_00041">
    <property type="entry name" value="Cys_tRNA_synth"/>
    <property type="match status" value="1"/>
</dbReference>
<sequence length="460" mass="52112">MVLKLYNTLTRKKETFRPLAKRRVSLYSCGPTVYHYAHIGNFRAFVFADTLRRTLEASGFRTKHVMNITDVGHLTDDAHDEGEDKLERQAEREGKTAHAIAEFYTRAFFKDLETIGIAKEKIKFPRATDHIKEQIAFIKKIEAKGYAYRTNDGIYFDTAKIRDYGKLARLDRKGLKSGARVAVNLEKRHPSDFALWKFSPAGAHRMQEWESPWGVGFPGWHIECSAMGKKFLGDQFDIHTGGMDLAPVHHVNEIAQTTALTGKPPARYWLHSNFVTMGDEKMSKSIGNIITLDGLAESGISARAYRYLLLSTHYRKPLTFTPSTAESALHTLKRLDDLYLEFPPTGGRISDTYHKKFLAALADDINTPKALAVLWGMIRDKKLKPQDKRATLLAFDQVLGLGFKTLKPALIPPQIQTLVFGREKARQAKNWVEADAYRIEARSLGYEIEDTPEGPKVKKV</sequence>
<dbReference type="Pfam" id="PF09190">
    <property type="entry name" value="DALR_2"/>
    <property type="match status" value="1"/>
</dbReference>
<keyword evidence="4 12" id="KW-0963">Cytoplasm</keyword>
<evidence type="ECO:0000256" key="10">
    <source>
        <dbReference type="ARBA" id="ARBA00022917"/>
    </source>
</evidence>
<evidence type="ECO:0000256" key="2">
    <source>
        <dbReference type="ARBA" id="ARBA00005594"/>
    </source>
</evidence>
<dbReference type="PANTHER" id="PTHR10890:SF3">
    <property type="entry name" value="CYSTEINE--TRNA LIGASE, CYTOPLASMIC"/>
    <property type="match status" value="1"/>
</dbReference>
<keyword evidence="6 12" id="KW-0479">Metal-binding</keyword>
<dbReference type="SUPFAM" id="SSF47323">
    <property type="entry name" value="Anticodon-binding domain of a subclass of class I aminoacyl-tRNA synthetases"/>
    <property type="match status" value="1"/>
</dbReference>
<evidence type="ECO:0000256" key="11">
    <source>
        <dbReference type="ARBA" id="ARBA00023146"/>
    </source>
</evidence>
<accession>A0A1G2SL43</accession>
<dbReference type="Pfam" id="PF01406">
    <property type="entry name" value="tRNA-synt_1e"/>
    <property type="match status" value="1"/>
</dbReference>
<evidence type="ECO:0000256" key="5">
    <source>
        <dbReference type="ARBA" id="ARBA00022598"/>
    </source>
</evidence>
<feature type="short sequence motif" description="'KMSKS' region" evidence="12">
    <location>
        <begin position="281"/>
        <end position="285"/>
    </location>
</feature>
<dbReference type="GO" id="GO:0005829">
    <property type="term" value="C:cytosol"/>
    <property type="evidence" value="ECO:0007669"/>
    <property type="project" value="TreeGrafter"/>
</dbReference>
<evidence type="ECO:0000256" key="7">
    <source>
        <dbReference type="ARBA" id="ARBA00022741"/>
    </source>
</evidence>
<comment type="catalytic activity">
    <reaction evidence="12">
        <text>tRNA(Cys) + L-cysteine + ATP = L-cysteinyl-tRNA(Cys) + AMP + diphosphate</text>
        <dbReference type="Rhea" id="RHEA:17773"/>
        <dbReference type="Rhea" id="RHEA-COMP:9661"/>
        <dbReference type="Rhea" id="RHEA-COMP:9679"/>
        <dbReference type="ChEBI" id="CHEBI:30616"/>
        <dbReference type="ChEBI" id="CHEBI:33019"/>
        <dbReference type="ChEBI" id="CHEBI:35235"/>
        <dbReference type="ChEBI" id="CHEBI:78442"/>
        <dbReference type="ChEBI" id="CHEBI:78517"/>
        <dbReference type="ChEBI" id="CHEBI:456215"/>
        <dbReference type="EC" id="6.1.1.16"/>
    </reaction>
</comment>